<organism evidence="12 13">
    <name type="scientific">Flagellimonas olearia</name>
    <dbReference type="NCBI Taxonomy" id="552546"/>
    <lineage>
        <taxon>Bacteria</taxon>
        <taxon>Pseudomonadati</taxon>
        <taxon>Bacteroidota</taxon>
        <taxon>Flavobacteriia</taxon>
        <taxon>Flavobacteriales</taxon>
        <taxon>Flavobacteriaceae</taxon>
        <taxon>Flagellimonas</taxon>
    </lineage>
</organism>
<gene>
    <name evidence="12" type="primary">ppk1</name>
    <name evidence="6" type="synonym">ppk</name>
    <name evidence="12" type="ORF">F8C76_00440</name>
</gene>
<evidence type="ECO:0000256" key="7">
    <source>
        <dbReference type="RuleBase" id="RU003800"/>
    </source>
</evidence>
<keyword evidence="2 6" id="KW-0808">Transferase</keyword>
<dbReference type="GO" id="GO:0046872">
    <property type="term" value="F:metal ion binding"/>
    <property type="evidence" value="ECO:0007669"/>
    <property type="project" value="UniProtKB-KW"/>
</dbReference>
<protein>
    <recommendedName>
        <fullName evidence="6 7">Polyphosphate kinase</fullName>
        <ecNumber evidence="6 7">2.7.4.1</ecNumber>
    </recommendedName>
    <alternativeName>
        <fullName evidence="6">ATP-polyphosphate phosphotransferase</fullName>
    </alternativeName>
    <alternativeName>
        <fullName evidence="6">Polyphosphoric acid kinase</fullName>
    </alternativeName>
</protein>
<feature type="domain" description="Polyphosphate kinase N-terminal" evidence="9">
    <location>
        <begin position="8"/>
        <end position="113"/>
    </location>
</feature>
<dbReference type="InterPro" id="IPR025198">
    <property type="entry name" value="PPK_N_dom"/>
</dbReference>
<dbReference type="Pfam" id="PF02503">
    <property type="entry name" value="PP_kinase"/>
    <property type="match status" value="1"/>
</dbReference>
<evidence type="ECO:0000256" key="5">
    <source>
        <dbReference type="ARBA" id="ARBA00022840"/>
    </source>
</evidence>
<evidence type="ECO:0000259" key="11">
    <source>
        <dbReference type="Pfam" id="PF17941"/>
    </source>
</evidence>
<dbReference type="Pfam" id="PF13089">
    <property type="entry name" value="PP_kinase_N"/>
    <property type="match status" value="1"/>
</dbReference>
<dbReference type="OrthoDB" id="9761456at2"/>
<feature type="binding site" evidence="6">
    <location>
        <position position="567"/>
    </location>
    <ligand>
        <name>ATP</name>
        <dbReference type="ChEBI" id="CHEBI:30616"/>
    </ligand>
</feature>
<dbReference type="PIRSF" id="PIRSF015589">
    <property type="entry name" value="PP_kinase"/>
    <property type="match status" value="1"/>
</dbReference>
<dbReference type="Gene3D" id="3.30.1840.10">
    <property type="entry name" value="Polyphosphate kinase middle domain"/>
    <property type="match status" value="1"/>
</dbReference>
<dbReference type="NCBIfam" id="TIGR03705">
    <property type="entry name" value="poly_P_kin"/>
    <property type="match status" value="1"/>
</dbReference>
<dbReference type="EC" id="2.7.4.1" evidence="6 7"/>
<evidence type="ECO:0000313" key="13">
    <source>
        <dbReference type="Proteomes" id="UP000429785"/>
    </source>
</evidence>
<comment type="caution">
    <text evidence="12">The sequence shown here is derived from an EMBL/GenBank/DDBJ whole genome shotgun (WGS) entry which is preliminary data.</text>
</comment>
<evidence type="ECO:0000259" key="10">
    <source>
        <dbReference type="Pfam" id="PF13090"/>
    </source>
</evidence>
<dbReference type="NCBIfam" id="NF003917">
    <property type="entry name" value="PRK05443.1-1"/>
    <property type="match status" value="1"/>
</dbReference>
<keyword evidence="3 6" id="KW-0547">Nucleotide-binding</keyword>
<evidence type="ECO:0000256" key="1">
    <source>
        <dbReference type="ARBA" id="ARBA00022553"/>
    </source>
</evidence>
<name>A0A6I1DYX5_9FLAO</name>
<dbReference type="PANTHER" id="PTHR30218">
    <property type="entry name" value="POLYPHOSPHATE KINASE"/>
    <property type="match status" value="1"/>
</dbReference>
<dbReference type="PANTHER" id="PTHR30218:SF0">
    <property type="entry name" value="POLYPHOSPHATE KINASE"/>
    <property type="match status" value="1"/>
</dbReference>
<sequence length="691" mass="79969">MVKTKNEYINREISWLHFNARVLQESADKKVPLIDRLRFLGIFSNNLDEFFKVRYATVKRIVDAGKTGKSVLGGERAKDLLEEITKIVIAQQARSLEIFNEIEKELKEENIFIIDENEVNDSQAEFIRDYFFHKVNQELMTIILNDLTEFPLLKDTAAYLAVKIVMKNGSGERKHNRYALIEIPKGIDRFVVLPKEGDKNYIIILDDLIRFCLDSVFTMFEFESISAHMIKITRDAELDIDNDLSKSFIEKISSSVEHRKISDPVRFVYDKNIDKDTLQFLKEKMDIMGTDSVIPGGRYHNRRDYMGFPSLGRYDLMYDKIDPLPVKGLSMEGSLLEMIAHKDYMIYAPYHTFSYITKFLREAALDPKVRTILITVYRLANDSQIASSLINAVKNGKHVTVQIELQARFDEQANIEYANQLQAEGINLIFGVPGLKVHSKICMIEREEAEGIKRYGFISTGNFNESTAKIYTDYTLFTAHQGILKDMSKVFGFFETNYKINKYRHLIVSPHYTKSTFIKLIDREIANAKAGREAYIKIKMNSLTSYKMVDKLYEASRAGVKIQMVVRGICCLIPGVPGMSENIEAISIVDKFLEHPRLFIFGNNGDPKVYISSADWMTRNLDFRVEVGCPIYDPDIKQELLDTFEISWKDNLKARVFSEKQDNAYRQRAEGEPELRSQFELYHYYQKKLES</sequence>
<comment type="PTM">
    <text evidence="6 7">An intermediate of this reaction is the autophosphorylated ppk in which a phosphate is covalently linked to a histidine residue through a N-P bond.</text>
</comment>
<dbReference type="CDD" id="cd09167">
    <property type="entry name" value="PLDc_EcPPK1_C2_like"/>
    <property type="match status" value="1"/>
</dbReference>
<evidence type="ECO:0000256" key="4">
    <source>
        <dbReference type="ARBA" id="ARBA00022777"/>
    </source>
</evidence>
<feature type="binding site" evidence="6">
    <location>
        <position position="378"/>
    </location>
    <ligand>
        <name>Mg(2+)</name>
        <dbReference type="ChEBI" id="CHEBI:18420"/>
    </ligand>
</feature>
<reference evidence="12 13" key="1">
    <citation type="submission" date="2019-10" db="EMBL/GenBank/DDBJ databases">
        <title>Muricauda olearia CL-SS4 JCM15563 genome.</title>
        <authorList>
            <person name="Liu L."/>
        </authorList>
    </citation>
    <scope>NUCLEOTIDE SEQUENCE [LARGE SCALE GENOMIC DNA]</scope>
    <source>
        <strain evidence="12 13">CL-SS4</strain>
    </source>
</reference>
<dbReference type="InterPro" id="IPR024953">
    <property type="entry name" value="PP_kinase_middle"/>
</dbReference>
<dbReference type="RefSeq" id="WP_152129983.1">
    <property type="nucleotide sequence ID" value="NZ_WELG01000001.1"/>
</dbReference>
<evidence type="ECO:0000256" key="3">
    <source>
        <dbReference type="ARBA" id="ARBA00022741"/>
    </source>
</evidence>
<feature type="domain" description="Polyphosphate kinase C-terminal" evidence="10">
    <location>
        <begin position="506"/>
        <end position="678"/>
    </location>
</feature>
<dbReference type="Pfam" id="PF17941">
    <property type="entry name" value="PP_kinase_C_1"/>
    <property type="match status" value="1"/>
</dbReference>
<comment type="cofactor">
    <cofactor evidence="6">
        <name>Mg(2+)</name>
        <dbReference type="ChEBI" id="CHEBI:18420"/>
    </cofactor>
</comment>
<dbReference type="Pfam" id="PF13090">
    <property type="entry name" value="PP_kinase_C"/>
    <property type="match status" value="1"/>
</dbReference>
<dbReference type="SUPFAM" id="SSF143724">
    <property type="entry name" value="PHP14-like"/>
    <property type="match status" value="1"/>
</dbReference>
<dbReference type="EMBL" id="WELG01000001">
    <property type="protein sequence ID" value="KAB7530027.1"/>
    <property type="molecule type" value="Genomic_DNA"/>
</dbReference>
<feature type="binding site" evidence="6">
    <location>
        <position position="408"/>
    </location>
    <ligand>
        <name>Mg(2+)</name>
        <dbReference type="ChEBI" id="CHEBI:18420"/>
    </ligand>
</feature>
<keyword evidence="4 6" id="KW-0418">Kinase</keyword>
<comment type="similarity">
    <text evidence="6 7">Belongs to the polyphosphate kinase 1 (PPK1) family.</text>
</comment>
<dbReference type="Gene3D" id="3.30.870.10">
    <property type="entry name" value="Endonuclease Chain A"/>
    <property type="match status" value="2"/>
</dbReference>
<dbReference type="CDD" id="cd09164">
    <property type="entry name" value="PLDc_EcPPK1_C1_like"/>
    <property type="match status" value="1"/>
</dbReference>
<evidence type="ECO:0000256" key="6">
    <source>
        <dbReference type="HAMAP-Rule" id="MF_00347"/>
    </source>
</evidence>
<accession>A0A6I1DYX5</accession>
<dbReference type="InterPro" id="IPR003414">
    <property type="entry name" value="PP_kinase"/>
</dbReference>
<feature type="domain" description="Polyphosphate kinase middle" evidence="8">
    <location>
        <begin position="123"/>
        <end position="308"/>
    </location>
</feature>
<keyword evidence="6" id="KW-0460">Magnesium</keyword>
<dbReference type="AlphaFoldDB" id="A0A6I1DYX5"/>
<evidence type="ECO:0000259" key="9">
    <source>
        <dbReference type="Pfam" id="PF13089"/>
    </source>
</evidence>
<feature type="binding site" evidence="6">
    <location>
        <position position="595"/>
    </location>
    <ligand>
        <name>ATP</name>
        <dbReference type="ChEBI" id="CHEBI:30616"/>
    </ligand>
</feature>
<evidence type="ECO:0000256" key="2">
    <source>
        <dbReference type="ARBA" id="ARBA00022679"/>
    </source>
</evidence>
<dbReference type="Gene3D" id="1.20.58.310">
    <property type="entry name" value="Polyphosphate kinase N-terminal domain"/>
    <property type="match status" value="1"/>
</dbReference>
<evidence type="ECO:0000313" key="12">
    <source>
        <dbReference type="EMBL" id="KAB7530027.1"/>
    </source>
</evidence>
<dbReference type="GO" id="GO:0006799">
    <property type="term" value="P:polyphosphate biosynthetic process"/>
    <property type="evidence" value="ECO:0007669"/>
    <property type="project" value="UniProtKB-UniRule"/>
</dbReference>
<dbReference type="HAMAP" id="MF_00347">
    <property type="entry name" value="Polyphosphate_kinase"/>
    <property type="match status" value="1"/>
</dbReference>
<feature type="domain" description="Polyphosphate kinase C-terminal" evidence="11">
    <location>
        <begin position="335"/>
        <end position="499"/>
    </location>
</feature>
<comment type="function">
    <text evidence="6 7">Catalyzes the reversible transfer of the terminal phosphate of ATP to form a long-chain polyphosphate (polyP).</text>
</comment>
<keyword evidence="6" id="KW-0479">Metal-binding</keyword>
<feature type="binding site" evidence="6">
    <location>
        <position position="471"/>
    </location>
    <ligand>
        <name>ATP</name>
        <dbReference type="ChEBI" id="CHEBI:30616"/>
    </ligand>
</feature>
<dbReference type="InterPro" id="IPR036830">
    <property type="entry name" value="PP_kinase_middle_dom_sf"/>
</dbReference>
<dbReference type="GO" id="GO:0005524">
    <property type="term" value="F:ATP binding"/>
    <property type="evidence" value="ECO:0007669"/>
    <property type="project" value="UniProtKB-KW"/>
</dbReference>
<dbReference type="GO" id="GO:0008976">
    <property type="term" value="F:polyphosphate kinase activity"/>
    <property type="evidence" value="ECO:0007669"/>
    <property type="project" value="UniProtKB-UniRule"/>
</dbReference>
<feature type="active site" description="Phosphohistidine intermediate" evidence="6">
    <location>
        <position position="438"/>
    </location>
</feature>
<keyword evidence="5 6" id="KW-0067">ATP-binding</keyword>
<dbReference type="InterPro" id="IPR025200">
    <property type="entry name" value="PPK_C_dom2"/>
</dbReference>
<dbReference type="InterPro" id="IPR036832">
    <property type="entry name" value="PPK_N_dom_sf"/>
</dbReference>
<dbReference type="GO" id="GO:0009358">
    <property type="term" value="C:polyphosphate kinase complex"/>
    <property type="evidence" value="ECO:0007669"/>
    <property type="project" value="InterPro"/>
</dbReference>
<dbReference type="SUPFAM" id="SSF140356">
    <property type="entry name" value="PPK N-terminal domain-like"/>
    <property type="match status" value="1"/>
</dbReference>
<dbReference type="InterPro" id="IPR041108">
    <property type="entry name" value="PP_kinase_C_1"/>
</dbReference>
<proteinExistence type="inferred from homology"/>
<evidence type="ECO:0000259" key="8">
    <source>
        <dbReference type="Pfam" id="PF02503"/>
    </source>
</evidence>
<feature type="binding site" evidence="6">
    <location>
        <position position="46"/>
    </location>
    <ligand>
        <name>ATP</name>
        <dbReference type="ChEBI" id="CHEBI:30616"/>
    </ligand>
</feature>
<keyword evidence="1 6" id="KW-0597">Phosphoprotein</keyword>
<comment type="catalytic activity">
    <reaction evidence="6 7">
        <text>[phosphate](n) + ATP = [phosphate](n+1) + ADP</text>
        <dbReference type="Rhea" id="RHEA:19573"/>
        <dbReference type="Rhea" id="RHEA-COMP:9859"/>
        <dbReference type="Rhea" id="RHEA-COMP:14280"/>
        <dbReference type="ChEBI" id="CHEBI:16838"/>
        <dbReference type="ChEBI" id="CHEBI:30616"/>
        <dbReference type="ChEBI" id="CHEBI:456216"/>
        <dbReference type="EC" id="2.7.4.1"/>
    </reaction>
</comment>
<dbReference type="SUPFAM" id="SSF56024">
    <property type="entry name" value="Phospholipase D/nuclease"/>
    <property type="match status" value="2"/>
</dbReference>
<dbReference type="Proteomes" id="UP000429785">
    <property type="component" value="Unassembled WGS sequence"/>
</dbReference>